<evidence type="ECO:0000256" key="1">
    <source>
        <dbReference type="SAM" id="MobiDB-lite"/>
    </source>
</evidence>
<evidence type="ECO:0000313" key="2">
    <source>
        <dbReference type="EMBL" id="KAH9293016.1"/>
    </source>
</evidence>
<gene>
    <name evidence="2" type="ORF">KI387_041780</name>
</gene>
<comment type="caution">
    <text evidence="2">The sequence shown here is derived from an EMBL/GenBank/DDBJ whole genome shotgun (WGS) entry which is preliminary data.</text>
</comment>
<dbReference type="AlphaFoldDB" id="A0AA38C1L8"/>
<feature type="non-terminal residue" evidence="2">
    <location>
        <position position="66"/>
    </location>
</feature>
<dbReference type="Proteomes" id="UP000824469">
    <property type="component" value="Unassembled WGS sequence"/>
</dbReference>
<feature type="non-terminal residue" evidence="2">
    <location>
        <position position="1"/>
    </location>
</feature>
<reference evidence="2 3" key="1">
    <citation type="journal article" date="2021" name="Nat. Plants">
        <title>The Taxus genome provides insights into paclitaxel biosynthesis.</title>
        <authorList>
            <person name="Xiong X."/>
            <person name="Gou J."/>
            <person name="Liao Q."/>
            <person name="Li Y."/>
            <person name="Zhou Q."/>
            <person name="Bi G."/>
            <person name="Li C."/>
            <person name="Du R."/>
            <person name="Wang X."/>
            <person name="Sun T."/>
            <person name="Guo L."/>
            <person name="Liang H."/>
            <person name="Lu P."/>
            <person name="Wu Y."/>
            <person name="Zhang Z."/>
            <person name="Ro D.K."/>
            <person name="Shang Y."/>
            <person name="Huang S."/>
            <person name="Yan J."/>
        </authorList>
    </citation>
    <scope>NUCLEOTIDE SEQUENCE [LARGE SCALE GENOMIC DNA]</scope>
    <source>
        <strain evidence="2">Ta-2019</strain>
    </source>
</reference>
<dbReference type="EMBL" id="JAHRHJ020001849">
    <property type="protein sequence ID" value="KAH9293016.1"/>
    <property type="molecule type" value="Genomic_DNA"/>
</dbReference>
<protein>
    <submittedName>
        <fullName evidence="2">Uncharacterized protein</fullName>
    </submittedName>
</protein>
<proteinExistence type="predicted"/>
<sequence length="66" mass="7362">KEKIMKEKISQMLGRTPPPTLPVNDLQVADLRIGPSPLANASHNFDSLEIHLQIFLDEDEDPNQGV</sequence>
<feature type="region of interest" description="Disordered" evidence="1">
    <location>
        <begin position="1"/>
        <end position="21"/>
    </location>
</feature>
<organism evidence="2 3">
    <name type="scientific">Taxus chinensis</name>
    <name type="common">Chinese yew</name>
    <name type="synonym">Taxus wallichiana var. chinensis</name>
    <dbReference type="NCBI Taxonomy" id="29808"/>
    <lineage>
        <taxon>Eukaryota</taxon>
        <taxon>Viridiplantae</taxon>
        <taxon>Streptophyta</taxon>
        <taxon>Embryophyta</taxon>
        <taxon>Tracheophyta</taxon>
        <taxon>Spermatophyta</taxon>
        <taxon>Pinopsida</taxon>
        <taxon>Pinidae</taxon>
        <taxon>Conifers II</taxon>
        <taxon>Cupressales</taxon>
        <taxon>Taxaceae</taxon>
        <taxon>Taxus</taxon>
    </lineage>
</organism>
<evidence type="ECO:0000313" key="3">
    <source>
        <dbReference type="Proteomes" id="UP000824469"/>
    </source>
</evidence>
<accession>A0AA38C1L8</accession>
<keyword evidence="3" id="KW-1185">Reference proteome</keyword>
<name>A0AA38C1L8_TAXCH</name>